<gene>
    <name evidence="2" type="ORF">HFZ78_21290</name>
</gene>
<reference evidence="2 3" key="2">
    <citation type="submission" date="2020-04" db="EMBL/GenBank/DDBJ databases">
        <authorList>
            <person name="Fomenkov A."/>
            <person name="Anton B.P."/>
            <person name="Roberts R.J."/>
        </authorList>
    </citation>
    <scope>NUCLEOTIDE SEQUENCE [LARGE SCALE GENOMIC DNA]</scope>
    <source>
        <strain evidence="2 3">S2</strain>
    </source>
</reference>
<evidence type="ECO:0000313" key="2">
    <source>
        <dbReference type="EMBL" id="QIZ08926.1"/>
    </source>
</evidence>
<protein>
    <submittedName>
        <fullName evidence="2">Polyhydroxyalkanoic acid synthase subunit PhaR</fullName>
    </submittedName>
</protein>
<feature type="coiled-coil region" evidence="1">
    <location>
        <begin position="68"/>
        <end position="125"/>
    </location>
</feature>
<evidence type="ECO:0000256" key="1">
    <source>
        <dbReference type="SAM" id="Coils"/>
    </source>
</evidence>
<name>A0A6H1P5T1_PRIMG</name>
<evidence type="ECO:0000313" key="3">
    <source>
        <dbReference type="Proteomes" id="UP000501868"/>
    </source>
</evidence>
<keyword evidence="1" id="KW-0175">Coiled coil</keyword>
<proteinExistence type="predicted"/>
<sequence>MSTDFNFYEMWKDLYSHSSKLFDEKVSNDFPSQGMGQVLEMNLQLKKMIDESTVKYLEFMNVPTRNDIANISSLIVNVDAKVDDLEERLEENLDNQDQESFKTELSNLKKDMKNLDQKLNQILNVLKTPVETKK</sequence>
<organism evidence="2 3">
    <name type="scientific">Priestia megaterium</name>
    <name type="common">Bacillus megaterium</name>
    <dbReference type="NCBI Taxonomy" id="1404"/>
    <lineage>
        <taxon>Bacteria</taxon>
        <taxon>Bacillati</taxon>
        <taxon>Bacillota</taxon>
        <taxon>Bacilli</taxon>
        <taxon>Bacillales</taxon>
        <taxon>Bacillaceae</taxon>
        <taxon>Priestia</taxon>
    </lineage>
</organism>
<dbReference type="AlphaFoldDB" id="A0A6H1P5T1"/>
<reference evidence="2 3" key="1">
    <citation type="submission" date="2020-04" db="EMBL/GenBank/DDBJ databases">
        <title>Genome-Wide Identification of 5-Methylcytosine Sites in Bacterial Genomes By High-Throughput Sequencing of MspJI Restriction Fragments.</title>
        <authorList>
            <person name="Wu V."/>
        </authorList>
    </citation>
    <scope>NUCLEOTIDE SEQUENCE [LARGE SCALE GENOMIC DNA]</scope>
    <source>
        <strain evidence="2 3">S2</strain>
    </source>
</reference>
<accession>A0A6H1P5T1</accession>
<dbReference type="EMBL" id="CP051128">
    <property type="protein sequence ID" value="QIZ08926.1"/>
    <property type="molecule type" value="Genomic_DNA"/>
</dbReference>
<dbReference type="Proteomes" id="UP000501868">
    <property type="component" value="Chromosome"/>
</dbReference>